<dbReference type="KEGG" id="vg:16194943"/>
<sequence>MQLHKTYYDSVDKKPEGIWVRFQNRTWIYGVYRNDFDWCLQDYLNPTHKEHHDMKPIPRNWIIGTQGQTTN</sequence>
<dbReference type="GeneID" id="16194943"/>
<dbReference type="OrthoDB" id="36123at10239"/>
<evidence type="ECO:0000313" key="2">
    <source>
        <dbReference type="Proteomes" id="UP000014320"/>
    </source>
</evidence>
<evidence type="ECO:0000313" key="1">
    <source>
        <dbReference type="EMBL" id="AGI61765.1"/>
    </source>
</evidence>
<gene>
    <name evidence="1" type="ORF">JA1_0011</name>
</gene>
<dbReference type="RefSeq" id="YP_008126774.1">
    <property type="nucleotide sequence ID" value="NC_021540.1"/>
</dbReference>
<dbReference type="Proteomes" id="UP000014320">
    <property type="component" value="Segment"/>
</dbReference>
<organism evidence="1 2">
    <name type="scientific">Vibrio phage JA-1</name>
    <dbReference type="NCBI Taxonomy" id="1283071"/>
    <lineage>
        <taxon>Viruses</taxon>
        <taxon>Duplodnaviria</taxon>
        <taxon>Heunggongvirae</taxon>
        <taxon>Uroviricota</taxon>
        <taxon>Caudoviricetes</taxon>
        <taxon>Schitoviridae</taxon>
        <taxon>Pacinivirus</taxon>
        <taxon>Pacinivirus VCO139</taxon>
    </lineage>
</organism>
<name>R9R4K8_9CAUD</name>
<dbReference type="EMBL" id="KC438282">
    <property type="protein sequence ID" value="AGI61765.1"/>
    <property type="molecule type" value="Genomic_DNA"/>
</dbReference>
<protein>
    <submittedName>
        <fullName evidence="1">Uncharacterized protein</fullName>
    </submittedName>
</protein>
<accession>R9R4K8</accession>
<reference evidence="1 2" key="1">
    <citation type="journal article" date="2013" name="Virol. J.">
        <title>Whole genome sequencing and comparative genomic analyses of two Vibrio cholerae O139 Bengal-specific Podoviruses to other N4-like phages reveal extensive genetic diversity.</title>
        <authorList>
            <person name="Fouts D.E."/>
            <person name="Klumpp J."/>
            <person name="Bishop-Lilly K.A."/>
            <person name="Rajavel M."/>
            <person name="Willner K.M."/>
            <person name="Butani A."/>
            <person name="Henry M."/>
            <person name="Biswas B."/>
            <person name="Li M."/>
            <person name="Albert M.J."/>
            <person name="Loessner M.J."/>
            <person name="Calendar R."/>
            <person name="Sozhamannan S."/>
        </authorList>
    </citation>
    <scope>NUCLEOTIDE SEQUENCE [LARGE SCALE GENOMIC DNA]</scope>
</reference>
<proteinExistence type="predicted"/>